<proteinExistence type="predicted"/>
<gene>
    <name evidence="1" type="ORF">AVEN_212472_1</name>
</gene>
<comment type="caution">
    <text evidence="1">The sequence shown here is derived from an EMBL/GenBank/DDBJ whole genome shotgun (WGS) entry which is preliminary data.</text>
</comment>
<organism evidence="1 2">
    <name type="scientific">Araneus ventricosus</name>
    <name type="common">Orbweaver spider</name>
    <name type="synonym">Epeira ventricosa</name>
    <dbReference type="NCBI Taxonomy" id="182803"/>
    <lineage>
        <taxon>Eukaryota</taxon>
        <taxon>Metazoa</taxon>
        <taxon>Ecdysozoa</taxon>
        <taxon>Arthropoda</taxon>
        <taxon>Chelicerata</taxon>
        <taxon>Arachnida</taxon>
        <taxon>Araneae</taxon>
        <taxon>Araneomorphae</taxon>
        <taxon>Entelegynae</taxon>
        <taxon>Araneoidea</taxon>
        <taxon>Araneidae</taxon>
        <taxon>Araneus</taxon>
    </lineage>
</organism>
<dbReference type="EMBL" id="BGPR01013882">
    <property type="protein sequence ID" value="GBN62669.1"/>
    <property type="molecule type" value="Genomic_DNA"/>
</dbReference>
<accession>A0A4Y2QHA4</accession>
<dbReference type="AlphaFoldDB" id="A0A4Y2QHA4"/>
<reference evidence="1 2" key="1">
    <citation type="journal article" date="2019" name="Sci. Rep.">
        <title>Orb-weaving spider Araneus ventricosus genome elucidates the spidroin gene catalogue.</title>
        <authorList>
            <person name="Kono N."/>
            <person name="Nakamura H."/>
            <person name="Ohtoshi R."/>
            <person name="Moran D.A.P."/>
            <person name="Shinohara A."/>
            <person name="Yoshida Y."/>
            <person name="Fujiwara M."/>
            <person name="Mori M."/>
            <person name="Tomita M."/>
            <person name="Arakawa K."/>
        </authorList>
    </citation>
    <scope>NUCLEOTIDE SEQUENCE [LARGE SCALE GENOMIC DNA]</scope>
</reference>
<evidence type="ECO:0000313" key="1">
    <source>
        <dbReference type="EMBL" id="GBN62669.1"/>
    </source>
</evidence>
<name>A0A4Y2QHA4_ARAVE</name>
<sequence>PQDLIDYGYMLTADDLDFVCLSSNTMTMECPSVRLRPRLRLLMYLPPRGVPS</sequence>
<feature type="non-terminal residue" evidence="1">
    <location>
        <position position="1"/>
    </location>
</feature>
<evidence type="ECO:0000313" key="2">
    <source>
        <dbReference type="Proteomes" id="UP000499080"/>
    </source>
</evidence>
<protein>
    <submittedName>
        <fullName evidence="1">Uncharacterized protein</fullName>
    </submittedName>
</protein>
<dbReference type="Proteomes" id="UP000499080">
    <property type="component" value="Unassembled WGS sequence"/>
</dbReference>
<keyword evidence="2" id="KW-1185">Reference proteome</keyword>